<dbReference type="EMBL" id="AXCP01007262">
    <property type="status" value="NOT_ANNOTATED_CDS"/>
    <property type="molecule type" value="Genomic_DNA"/>
</dbReference>
<dbReference type="EMBL" id="AXCP01007261">
    <property type="status" value="NOT_ANNOTATED_CDS"/>
    <property type="molecule type" value="Genomic_DNA"/>
</dbReference>
<sequence length="507" mass="53037">MTGATCEHAKQHPLLIEKTVLLAKKLVEFAQTTMPLQLVGAREPLAAEQPVADERPLAGVPPEVRLQVARLAVNLAAPGDVAAVDVLLAQVHAGRPEPLCLLAVRAVAGRPPRVAPLAARRRRLRGARGRSGRSAGVRSQPEPADARAGLADANPDSHATRLQHALVLAGAEQVRGVGERRVRQRGGVVLGAADRDRGGRGRRRVVGHCGRVHASRRARADIEPATGRPVHVPPAGRRTVAPVPTQPVRVRFADRLERVPVVRVAAVHRAQLGGGCGGRGRTRARVARPAATATTSAAATASNAATASSSASTAAAAANVRAEFTYVGVLECVWTVHSAAAAGRAGEVQIARVGQRYSTRRTRNEAKISYLLVRFAIGLMVDELPDDESRPSDDCSTELPPPIPRPAPPPPPPPPPLPPPSPPLPPPSPTDCALEGECGPDEMGLFFHGWKPLPTAASASGGGDLLDSLLHCAASIASVTEGHDLHDSIDSRNARGRLKVAASQCEA</sequence>
<name>A0A182IXG4_ANOAO</name>
<feature type="region of interest" description="Disordered" evidence="1">
    <location>
        <begin position="123"/>
        <end position="158"/>
    </location>
</feature>
<dbReference type="VEuPathDB" id="VectorBase:AATE007366"/>
<proteinExistence type="predicted"/>
<evidence type="ECO:0000256" key="1">
    <source>
        <dbReference type="SAM" id="MobiDB-lite"/>
    </source>
</evidence>
<dbReference type="EnsemblMetazoa" id="AATE007366-RA">
    <property type="protein sequence ID" value="AATE007366-PA.1"/>
    <property type="gene ID" value="AATE007366"/>
</dbReference>
<feature type="region of interest" description="Disordered" evidence="1">
    <location>
        <begin position="384"/>
        <end position="431"/>
    </location>
</feature>
<organism evidence="2">
    <name type="scientific">Anopheles atroparvus</name>
    <name type="common">European mosquito</name>
    <dbReference type="NCBI Taxonomy" id="41427"/>
    <lineage>
        <taxon>Eukaryota</taxon>
        <taxon>Metazoa</taxon>
        <taxon>Ecdysozoa</taxon>
        <taxon>Arthropoda</taxon>
        <taxon>Hexapoda</taxon>
        <taxon>Insecta</taxon>
        <taxon>Pterygota</taxon>
        <taxon>Neoptera</taxon>
        <taxon>Endopterygota</taxon>
        <taxon>Diptera</taxon>
        <taxon>Nematocera</taxon>
        <taxon>Culicoidea</taxon>
        <taxon>Culicidae</taxon>
        <taxon>Anophelinae</taxon>
        <taxon>Anopheles</taxon>
    </lineage>
</organism>
<dbReference type="AlphaFoldDB" id="A0A182IXG4"/>
<evidence type="ECO:0000313" key="2">
    <source>
        <dbReference type="EnsemblMetazoa" id="AATE007366-PA.1"/>
    </source>
</evidence>
<accession>A0A182IXG4</accession>
<feature type="compositionally biased region" description="Pro residues" evidence="1">
    <location>
        <begin position="399"/>
        <end position="429"/>
    </location>
</feature>
<reference evidence="2" key="1">
    <citation type="submission" date="2022-08" db="UniProtKB">
        <authorList>
            <consortium name="EnsemblMetazoa"/>
        </authorList>
    </citation>
    <scope>IDENTIFICATION</scope>
    <source>
        <strain evidence="2">EBRO</strain>
    </source>
</reference>
<protein>
    <submittedName>
        <fullName evidence="2">Uncharacterized protein</fullName>
    </submittedName>
</protein>